<dbReference type="SUPFAM" id="SSF53335">
    <property type="entry name" value="S-adenosyl-L-methionine-dependent methyltransferases"/>
    <property type="match status" value="1"/>
</dbReference>
<organism evidence="2 3">
    <name type="scientific">Vibrio natriegens NBRC 15636 = ATCC 14048 = DSM 759</name>
    <dbReference type="NCBI Taxonomy" id="1219067"/>
    <lineage>
        <taxon>Bacteria</taxon>
        <taxon>Pseudomonadati</taxon>
        <taxon>Pseudomonadota</taxon>
        <taxon>Gammaproteobacteria</taxon>
        <taxon>Vibrionales</taxon>
        <taxon>Vibrionaceae</taxon>
        <taxon>Vibrio</taxon>
    </lineage>
</organism>
<dbReference type="GeneID" id="70911525"/>
<keyword evidence="1" id="KW-0472">Membrane</keyword>
<reference evidence="2 3" key="1">
    <citation type="submission" date="2016-07" db="EMBL/GenBank/DDBJ databases">
        <title>Developing Vibrio natriegens as a novel, fast-growing host for biotechnology.</title>
        <authorList>
            <person name="Weinstock M.T."/>
            <person name="Hesek E.D."/>
            <person name="Wilson C.M."/>
            <person name="Gibson D.G."/>
        </authorList>
    </citation>
    <scope>NUCLEOTIDE SEQUENCE [LARGE SCALE GENOMIC DNA]</scope>
    <source>
        <strain evidence="2 3">ATCC 14048</strain>
    </source>
</reference>
<keyword evidence="3" id="KW-1185">Reference proteome</keyword>
<dbReference type="KEGG" id="vna:PN96_01890"/>
<protein>
    <recommendedName>
        <fullName evidence="4">Methyltransferase</fullName>
    </recommendedName>
</protein>
<dbReference type="PANTHER" id="PTHR43861">
    <property type="entry name" value="TRANS-ACONITATE 2-METHYLTRANSFERASE-RELATED"/>
    <property type="match status" value="1"/>
</dbReference>
<dbReference type="Gene3D" id="3.40.50.150">
    <property type="entry name" value="Vaccinia Virus protein VP39"/>
    <property type="match status" value="1"/>
</dbReference>
<dbReference type="PANTHER" id="PTHR43861:SF6">
    <property type="entry name" value="METHYLTRANSFERASE TYPE 11"/>
    <property type="match status" value="1"/>
</dbReference>
<evidence type="ECO:0000313" key="3">
    <source>
        <dbReference type="Proteomes" id="UP000092741"/>
    </source>
</evidence>
<dbReference type="Proteomes" id="UP000092741">
    <property type="component" value="Chromosome 1"/>
</dbReference>
<evidence type="ECO:0000313" key="2">
    <source>
        <dbReference type="EMBL" id="ANQ13351.1"/>
    </source>
</evidence>
<dbReference type="InterPro" id="IPR029063">
    <property type="entry name" value="SAM-dependent_MTases_sf"/>
</dbReference>
<proteinExistence type="predicted"/>
<dbReference type="Pfam" id="PF13489">
    <property type="entry name" value="Methyltransf_23"/>
    <property type="match status" value="1"/>
</dbReference>
<gene>
    <name evidence="2" type="ORF">BA890_11390</name>
</gene>
<feature type="transmembrane region" description="Helical" evidence="1">
    <location>
        <begin position="222"/>
        <end position="239"/>
    </location>
</feature>
<evidence type="ECO:0000256" key="1">
    <source>
        <dbReference type="SAM" id="Phobius"/>
    </source>
</evidence>
<accession>A0AAN0Y3Q5</accession>
<dbReference type="EMBL" id="CP016345">
    <property type="protein sequence ID" value="ANQ13351.1"/>
    <property type="molecule type" value="Genomic_DNA"/>
</dbReference>
<keyword evidence="1" id="KW-0812">Transmembrane</keyword>
<evidence type="ECO:0008006" key="4">
    <source>
        <dbReference type="Google" id="ProtNLM"/>
    </source>
</evidence>
<dbReference type="RefSeq" id="WP_020334332.1">
    <property type="nucleotide sequence ID" value="NZ_ATFJ01000020.1"/>
</dbReference>
<sequence length="242" mass="28101">MERESYNDMYIYEDVHWWFTARRSILQKVLNQHCRYNNPKNILEVGCGSGGNLQMLKAYGDLFAMELDDNTREIANRRNICDVKKGILPNDIPFDDRFDLICIFDVLEHIDDDLETLKSLRKKLTHKGKLVITVPAYMFLWSAHDEANHHKRRYTRKQLKDIVSASGLSIIYTSYFNTILFPIIAAVRIINNILNKNTESDVNLPSKPVNNLLKKIFSFEKTFLPTISFPFGVSIILIAKNE</sequence>
<dbReference type="AlphaFoldDB" id="A0AAN0Y3Q5"/>
<name>A0AAN0Y3Q5_VIBNA</name>
<dbReference type="CDD" id="cd02440">
    <property type="entry name" value="AdoMet_MTases"/>
    <property type="match status" value="1"/>
</dbReference>
<keyword evidence="1" id="KW-1133">Transmembrane helix</keyword>
<feature type="transmembrane region" description="Helical" evidence="1">
    <location>
        <begin position="162"/>
        <end position="190"/>
    </location>
</feature>